<dbReference type="PANTHER" id="PTHR36435:SF1">
    <property type="entry name" value="CAAX AMINO TERMINAL PROTEASE FAMILY PROTEIN"/>
    <property type="match status" value="1"/>
</dbReference>
<dbReference type="eggNOG" id="COG1266">
    <property type="taxonomic scope" value="Bacteria"/>
</dbReference>
<feature type="transmembrane region" description="Helical" evidence="1">
    <location>
        <begin position="97"/>
        <end position="116"/>
    </location>
</feature>
<sequence>MTTTAKNILNVLWFIGVYLLIQFFATVIVGMAFLLSRGLSMAEAVTTFQNGFPMDPTAIIALTVVSNTLVILLFVICKWTPISLNYLRSKPWGTLMWVILLGLVTFVPSIWMVEWIDVDVPSDIDKMLNTLLGDGFGYLAIGVLAPIAEEILFRGAILRCLLALFSQRLHWLAILLSAIIFGLAHGNMAQAPHAMMLGLLFGWMYYRTRSIIPSLVLHSVNNSIICTLYAFVPGVNDLKLIDLFGGNAQTMWICIALSLLLTIPLLLQLARKLNRHQA</sequence>
<dbReference type="InterPro" id="IPR003675">
    <property type="entry name" value="Rce1/LyrA-like_dom"/>
</dbReference>
<keyword evidence="1" id="KW-0472">Membrane</keyword>
<dbReference type="InterPro" id="IPR052710">
    <property type="entry name" value="CAAX_protease"/>
</dbReference>
<organism evidence="3 4">
    <name type="scientific">Hoylesella enoeca</name>
    <dbReference type="NCBI Taxonomy" id="76123"/>
    <lineage>
        <taxon>Bacteria</taxon>
        <taxon>Pseudomonadati</taxon>
        <taxon>Bacteroidota</taxon>
        <taxon>Bacteroidia</taxon>
        <taxon>Bacteroidales</taxon>
        <taxon>Prevotellaceae</taxon>
        <taxon>Hoylesella</taxon>
    </lineage>
</organism>
<keyword evidence="4" id="KW-1185">Reference proteome</keyword>
<dbReference type="PANTHER" id="PTHR36435">
    <property type="entry name" value="SLR1288 PROTEIN"/>
    <property type="match status" value="1"/>
</dbReference>
<dbReference type="OrthoDB" id="158986at2"/>
<dbReference type="EMBL" id="CP013195">
    <property type="protein sequence ID" value="ALO49728.1"/>
    <property type="molecule type" value="Genomic_DNA"/>
</dbReference>
<feature type="transmembrane region" description="Helical" evidence="1">
    <location>
        <begin position="169"/>
        <end position="185"/>
    </location>
</feature>
<feature type="domain" description="CAAX prenyl protease 2/Lysostaphin resistance protein A-like" evidence="2">
    <location>
        <begin position="138"/>
        <end position="223"/>
    </location>
</feature>
<feature type="transmembrane region" description="Helical" evidence="1">
    <location>
        <begin position="12"/>
        <end position="36"/>
    </location>
</feature>
<dbReference type="Pfam" id="PF02517">
    <property type="entry name" value="Rce1-like"/>
    <property type="match status" value="1"/>
</dbReference>
<evidence type="ECO:0000259" key="2">
    <source>
        <dbReference type="Pfam" id="PF02517"/>
    </source>
</evidence>
<proteinExistence type="predicted"/>
<reference evidence="4" key="1">
    <citation type="submission" date="2015-11" db="EMBL/GenBank/DDBJ databases">
        <authorList>
            <person name="Holder M.E."/>
            <person name="Ajami N.J."/>
            <person name="Petrosino J.F."/>
        </authorList>
    </citation>
    <scope>NUCLEOTIDE SEQUENCE [LARGE SCALE GENOMIC DNA]</scope>
    <source>
        <strain evidence="4">F0113</strain>
    </source>
</reference>
<dbReference type="STRING" id="76123.AS203_12090"/>
<dbReference type="RefSeq" id="WP_025065351.1">
    <property type="nucleotide sequence ID" value="NZ_CP013195.1"/>
</dbReference>
<keyword evidence="3" id="KW-0645">Protease</keyword>
<dbReference type="Proteomes" id="UP000056252">
    <property type="component" value="Chromosome"/>
</dbReference>
<gene>
    <name evidence="3" type="ORF">AS203_12090</name>
</gene>
<dbReference type="AlphaFoldDB" id="A0A0S2KN73"/>
<protein>
    <submittedName>
        <fullName evidence="3">CAAX protease</fullName>
    </submittedName>
</protein>
<dbReference type="KEGG" id="peo:AS203_12090"/>
<keyword evidence="1" id="KW-0812">Transmembrane</keyword>
<dbReference type="GO" id="GO:0080120">
    <property type="term" value="P:CAAX-box protein maturation"/>
    <property type="evidence" value="ECO:0007669"/>
    <property type="project" value="UniProtKB-ARBA"/>
</dbReference>
<feature type="transmembrane region" description="Helical" evidence="1">
    <location>
        <begin position="215"/>
        <end position="232"/>
    </location>
</feature>
<keyword evidence="1" id="KW-1133">Transmembrane helix</keyword>
<evidence type="ECO:0000313" key="3">
    <source>
        <dbReference type="EMBL" id="ALO49728.1"/>
    </source>
</evidence>
<dbReference type="GO" id="GO:0006508">
    <property type="term" value="P:proteolysis"/>
    <property type="evidence" value="ECO:0007669"/>
    <property type="project" value="UniProtKB-KW"/>
</dbReference>
<name>A0A0S2KN73_9BACT</name>
<feature type="transmembrane region" description="Helical" evidence="1">
    <location>
        <begin position="191"/>
        <end position="208"/>
    </location>
</feature>
<keyword evidence="3" id="KW-0378">Hydrolase</keyword>
<accession>A0A0S2KN73</accession>
<evidence type="ECO:0000313" key="4">
    <source>
        <dbReference type="Proteomes" id="UP000056252"/>
    </source>
</evidence>
<feature type="transmembrane region" description="Helical" evidence="1">
    <location>
        <begin position="244"/>
        <end position="267"/>
    </location>
</feature>
<feature type="transmembrane region" description="Helical" evidence="1">
    <location>
        <begin position="136"/>
        <end position="157"/>
    </location>
</feature>
<feature type="transmembrane region" description="Helical" evidence="1">
    <location>
        <begin position="56"/>
        <end position="76"/>
    </location>
</feature>
<dbReference type="GO" id="GO:0004175">
    <property type="term" value="F:endopeptidase activity"/>
    <property type="evidence" value="ECO:0007669"/>
    <property type="project" value="UniProtKB-ARBA"/>
</dbReference>
<evidence type="ECO:0000256" key="1">
    <source>
        <dbReference type="SAM" id="Phobius"/>
    </source>
</evidence>